<name>A0ACC0F0B9_9ERIC</name>
<dbReference type="Proteomes" id="UP001060215">
    <property type="component" value="Chromosome 11"/>
</dbReference>
<accession>A0ACC0F0B9</accession>
<sequence length="74" mass="8604">MGHQVPIWVIRSLYGSSERLCAHESSESLQGCPFMGHQVPLWVIRFVNTIGCTTYDYVTNLIMEMMLYKYMNLL</sequence>
<proteinExistence type="predicted"/>
<organism evidence="1 2">
    <name type="scientific">Camellia lanceoleosa</name>
    <dbReference type="NCBI Taxonomy" id="1840588"/>
    <lineage>
        <taxon>Eukaryota</taxon>
        <taxon>Viridiplantae</taxon>
        <taxon>Streptophyta</taxon>
        <taxon>Embryophyta</taxon>
        <taxon>Tracheophyta</taxon>
        <taxon>Spermatophyta</taxon>
        <taxon>Magnoliopsida</taxon>
        <taxon>eudicotyledons</taxon>
        <taxon>Gunneridae</taxon>
        <taxon>Pentapetalae</taxon>
        <taxon>asterids</taxon>
        <taxon>Ericales</taxon>
        <taxon>Theaceae</taxon>
        <taxon>Camellia</taxon>
    </lineage>
</organism>
<protein>
    <submittedName>
        <fullName evidence="1">Uncharacterized protein</fullName>
    </submittedName>
</protein>
<reference evidence="1 2" key="1">
    <citation type="journal article" date="2022" name="Plant J.">
        <title>Chromosome-level genome of Camellia lanceoleosa provides a valuable resource for understanding genome evolution and self-incompatibility.</title>
        <authorList>
            <person name="Gong W."/>
            <person name="Xiao S."/>
            <person name="Wang L."/>
            <person name="Liao Z."/>
            <person name="Chang Y."/>
            <person name="Mo W."/>
            <person name="Hu G."/>
            <person name="Li W."/>
            <person name="Zhao G."/>
            <person name="Zhu H."/>
            <person name="Hu X."/>
            <person name="Ji K."/>
            <person name="Xiang X."/>
            <person name="Song Q."/>
            <person name="Yuan D."/>
            <person name="Jin S."/>
            <person name="Zhang L."/>
        </authorList>
    </citation>
    <scope>NUCLEOTIDE SEQUENCE [LARGE SCALE GENOMIC DNA]</scope>
    <source>
        <strain evidence="1">SQ_2022a</strain>
    </source>
</reference>
<keyword evidence="2" id="KW-1185">Reference proteome</keyword>
<comment type="caution">
    <text evidence="1">The sequence shown here is derived from an EMBL/GenBank/DDBJ whole genome shotgun (WGS) entry which is preliminary data.</text>
</comment>
<evidence type="ECO:0000313" key="2">
    <source>
        <dbReference type="Proteomes" id="UP001060215"/>
    </source>
</evidence>
<evidence type="ECO:0000313" key="1">
    <source>
        <dbReference type="EMBL" id="KAI7982085.1"/>
    </source>
</evidence>
<gene>
    <name evidence="1" type="ORF">LOK49_LG15G00592</name>
</gene>
<dbReference type="EMBL" id="CM045768">
    <property type="protein sequence ID" value="KAI7982085.1"/>
    <property type="molecule type" value="Genomic_DNA"/>
</dbReference>